<evidence type="ECO:0000256" key="4">
    <source>
        <dbReference type="ARBA" id="ARBA00023004"/>
    </source>
</evidence>
<evidence type="ECO:0000256" key="5">
    <source>
        <dbReference type="PIRSR" id="PIRSR602401-1"/>
    </source>
</evidence>
<keyword evidence="3 5" id="KW-0479">Metal-binding</keyword>
<protein>
    <submittedName>
        <fullName evidence="7">Cytochrome P450</fullName>
    </submittedName>
</protein>
<accession>A0A6A6RXW0</accession>
<reference evidence="7" key="1">
    <citation type="journal article" date="2020" name="Stud. Mycol.">
        <title>101 Dothideomycetes genomes: a test case for predicting lifestyles and emergence of pathogens.</title>
        <authorList>
            <person name="Haridas S."/>
            <person name="Albert R."/>
            <person name="Binder M."/>
            <person name="Bloem J."/>
            <person name="Labutti K."/>
            <person name="Salamov A."/>
            <person name="Andreopoulos B."/>
            <person name="Baker S."/>
            <person name="Barry K."/>
            <person name="Bills G."/>
            <person name="Bluhm B."/>
            <person name="Cannon C."/>
            <person name="Castanera R."/>
            <person name="Culley D."/>
            <person name="Daum C."/>
            <person name="Ezra D."/>
            <person name="Gonzalez J."/>
            <person name="Henrissat B."/>
            <person name="Kuo A."/>
            <person name="Liang C."/>
            <person name="Lipzen A."/>
            <person name="Lutzoni F."/>
            <person name="Magnuson J."/>
            <person name="Mondo S."/>
            <person name="Nolan M."/>
            <person name="Ohm R."/>
            <person name="Pangilinan J."/>
            <person name="Park H.-J."/>
            <person name="Ramirez L."/>
            <person name="Alfaro M."/>
            <person name="Sun H."/>
            <person name="Tritt A."/>
            <person name="Yoshinaga Y."/>
            <person name="Zwiers L.-H."/>
            <person name="Turgeon B."/>
            <person name="Goodwin S."/>
            <person name="Spatafora J."/>
            <person name="Crous P."/>
            <person name="Grigoriev I."/>
        </authorList>
    </citation>
    <scope>NUCLEOTIDE SEQUENCE</scope>
    <source>
        <strain evidence="7">CBS 473.64</strain>
    </source>
</reference>
<dbReference type="GO" id="GO:0005506">
    <property type="term" value="F:iron ion binding"/>
    <property type="evidence" value="ECO:0007669"/>
    <property type="project" value="InterPro"/>
</dbReference>
<dbReference type="PANTHER" id="PTHR24305:SF166">
    <property type="entry name" value="CYTOCHROME P450 12A4, MITOCHONDRIAL-RELATED"/>
    <property type="match status" value="1"/>
</dbReference>
<feature type="binding site" description="axial binding residue" evidence="5">
    <location>
        <position position="478"/>
    </location>
    <ligand>
        <name>heme</name>
        <dbReference type="ChEBI" id="CHEBI:30413"/>
    </ligand>
    <ligandPart>
        <name>Fe</name>
        <dbReference type="ChEBI" id="CHEBI:18248"/>
    </ligandPart>
</feature>
<comment type="cofactor">
    <cofactor evidence="1 5">
        <name>heme</name>
        <dbReference type="ChEBI" id="CHEBI:30413"/>
    </cofactor>
</comment>
<proteinExistence type="inferred from homology"/>
<dbReference type="InterPro" id="IPR050121">
    <property type="entry name" value="Cytochrome_P450_monoxygenase"/>
</dbReference>
<dbReference type="Gene3D" id="1.10.630.10">
    <property type="entry name" value="Cytochrome P450"/>
    <property type="match status" value="1"/>
</dbReference>
<dbReference type="GO" id="GO:0016705">
    <property type="term" value="F:oxidoreductase activity, acting on paired donors, with incorporation or reduction of molecular oxygen"/>
    <property type="evidence" value="ECO:0007669"/>
    <property type="project" value="InterPro"/>
</dbReference>
<dbReference type="PANTHER" id="PTHR24305">
    <property type="entry name" value="CYTOCHROME P450"/>
    <property type="match status" value="1"/>
</dbReference>
<sequence>SLRNLYRNYLYARQTGLPLIILTIDPYGLLWQILSSVFASFLKQFRWARLINSTWAWEDDDKAATEWGLGKTFVVVSPAQNIIYTSDKTSIECVLGRRKEFVKGAVYEKLNFYGRNVNTVNGKEWDRHRKLTAPCFNERVSGFVWEEAVRQSRAMLTKWIAAPKGKVAGMVDDTRIVALHILDAAGFGVKHDFFGGARNPAPGHKLSHRDSLMMLLKNLITAVVMADHMKTLEIIEWVLSKRLRDVMLAFKEFRMYMDEAVAEERRLGATKPNLISTMVRTADAEAEGAGGKAAVEFTDTEIKGNMFIFNLAGHDTTANTLAYAFALLACNVEIQGWVREEIDEVLKNDKDPVYEEVFPKLKRVMAVMYETLRLYGPAPRIPRSILRPNTPLLLTSPDPNSTSPTTITIPPNTSLTLKMHAMHTSATNYTDPTTWNPKRWILPSSPPLPTSSSLVTEKFKSATITQGYAAWSYGPRICPGMKMAQVEFVGVL</sequence>
<keyword evidence="6" id="KW-0503">Monooxygenase</keyword>
<keyword evidence="6" id="KW-0560">Oxidoreductase</keyword>
<dbReference type="EMBL" id="MU006785">
    <property type="protein sequence ID" value="KAF2640190.1"/>
    <property type="molecule type" value="Genomic_DNA"/>
</dbReference>
<dbReference type="AlphaFoldDB" id="A0A6A6RXW0"/>
<dbReference type="SUPFAM" id="SSF48264">
    <property type="entry name" value="Cytochrome P450"/>
    <property type="match status" value="1"/>
</dbReference>
<comment type="similarity">
    <text evidence="2 6">Belongs to the cytochrome P450 family.</text>
</comment>
<dbReference type="InterPro" id="IPR017972">
    <property type="entry name" value="Cyt_P450_CS"/>
</dbReference>
<dbReference type="OrthoDB" id="1470350at2759"/>
<dbReference type="PRINTS" id="PR00385">
    <property type="entry name" value="P450"/>
</dbReference>
<gene>
    <name evidence="7" type="ORF">P280DRAFT_357082</name>
</gene>
<organism evidence="7 8">
    <name type="scientific">Massarina eburnea CBS 473.64</name>
    <dbReference type="NCBI Taxonomy" id="1395130"/>
    <lineage>
        <taxon>Eukaryota</taxon>
        <taxon>Fungi</taxon>
        <taxon>Dikarya</taxon>
        <taxon>Ascomycota</taxon>
        <taxon>Pezizomycotina</taxon>
        <taxon>Dothideomycetes</taxon>
        <taxon>Pleosporomycetidae</taxon>
        <taxon>Pleosporales</taxon>
        <taxon>Massarineae</taxon>
        <taxon>Massarinaceae</taxon>
        <taxon>Massarina</taxon>
    </lineage>
</organism>
<feature type="non-terminal residue" evidence="7">
    <location>
        <position position="492"/>
    </location>
</feature>
<dbReference type="Proteomes" id="UP000799753">
    <property type="component" value="Unassembled WGS sequence"/>
</dbReference>
<dbReference type="InterPro" id="IPR002401">
    <property type="entry name" value="Cyt_P450_E_grp-I"/>
</dbReference>
<feature type="non-terminal residue" evidence="7">
    <location>
        <position position="1"/>
    </location>
</feature>
<keyword evidence="5 6" id="KW-0349">Heme</keyword>
<evidence type="ECO:0000313" key="8">
    <source>
        <dbReference type="Proteomes" id="UP000799753"/>
    </source>
</evidence>
<dbReference type="GO" id="GO:0004497">
    <property type="term" value="F:monooxygenase activity"/>
    <property type="evidence" value="ECO:0007669"/>
    <property type="project" value="UniProtKB-KW"/>
</dbReference>
<dbReference type="InterPro" id="IPR036396">
    <property type="entry name" value="Cyt_P450_sf"/>
</dbReference>
<dbReference type="GO" id="GO:0020037">
    <property type="term" value="F:heme binding"/>
    <property type="evidence" value="ECO:0007669"/>
    <property type="project" value="InterPro"/>
</dbReference>
<keyword evidence="4 5" id="KW-0408">Iron</keyword>
<evidence type="ECO:0000256" key="2">
    <source>
        <dbReference type="ARBA" id="ARBA00010617"/>
    </source>
</evidence>
<dbReference type="PRINTS" id="PR00463">
    <property type="entry name" value="EP450I"/>
</dbReference>
<dbReference type="Pfam" id="PF00067">
    <property type="entry name" value="p450"/>
    <property type="match status" value="1"/>
</dbReference>
<dbReference type="InterPro" id="IPR001128">
    <property type="entry name" value="Cyt_P450"/>
</dbReference>
<evidence type="ECO:0000313" key="7">
    <source>
        <dbReference type="EMBL" id="KAF2640190.1"/>
    </source>
</evidence>
<dbReference type="PROSITE" id="PS00086">
    <property type="entry name" value="CYTOCHROME_P450"/>
    <property type="match status" value="1"/>
</dbReference>
<keyword evidence="8" id="KW-1185">Reference proteome</keyword>
<evidence type="ECO:0000256" key="6">
    <source>
        <dbReference type="RuleBase" id="RU000461"/>
    </source>
</evidence>
<name>A0A6A6RXW0_9PLEO</name>
<evidence type="ECO:0000256" key="3">
    <source>
        <dbReference type="ARBA" id="ARBA00022723"/>
    </source>
</evidence>
<evidence type="ECO:0000256" key="1">
    <source>
        <dbReference type="ARBA" id="ARBA00001971"/>
    </source>
</evidence>